<keyword evidence="1" id="KW-0812">Transmembrane</keyword>
<protein>
    <recommendedName>
        <fullName evidence="4">Poly-gamma-glutamate system protein</fullName>
    </recommendedName>
</protein>
<dbReference type="NCBIfam" id="TIGR04332">
    <property type="entry name" value="gamma_Glu_sys"/>
    <property type="match status" value="1"/>
</dbReference>
<evidence type="ECO:0000313" key="3">
    <source>
        <dbReference type="Proteomes" id="UP000226179"/>
    </source>
</evidence>
<name>A0A2B7YVT7_9FUSO</name>
<proteinExistence type="predicted"/>
<evidence type="ECO:0000313" key="2">
    <source>
        <dbReference type="EMBL" id="PGH25129.1"/>
    </source>
</evidence>
<sequence length="364" mass="41616">MKLIINKKYKDYFLLLLALIFLFINYYLKPKKIKIENKYYSEMVIAARKDELLQEVIFKEKLRRGIEIDKSLDKNETGLIGLEWSGITTTLGDIEAKRTSTNPDFAALLVKLFKEIGLKKGDIVAANFSSSFPALNLAFISAADTLGLKAIIITSIGSSTYGGNIEDFTYLDMENYLYSKNLINNRTIAYSLGGAGDIGKEFDKDLIEKIKNRINGYGLKFFYDKEFNKNLENRYKFYKNESQNNIKAFINIGGNLLSLGKNADILDNQKVLLDKSSPLKTGLVGKFLKDDIPVFYLLNIKSIALYYNLEYDPDKFSKIGISSIYYVSSKNFWNYIIVAIFCLFILAHLIFFRLKKSKFIEISS</sequence>
<evidence type="ECO:0008006" key="4">
    <source>
        <dbReference type="Google" id="ProtNLM"/>
    </source>
</evidence>
<dbReference type="Proteomes" id="UP000226179">
    <property type="component" value="Unassembled WGS sequence"/>
</dbReference>
<feature type="transmembrane region" description="Helical" evidence="1">
    <location>
        <begin position="12"/>
        <end position="28"/>
    </location>
</feature>
<keyword evidence="1" id="KW-1133">Transmembrane helix</keyword>
<organism evidence="2 3">
    <name type="scientific">Fusobacterium animalis</name>
    <dbReference type="NCBI Taxonomy" id="76859"/>
    <lineage>
        <taxon>Bacteria</taxon>
        <taxon>Fusobacteriati</taxon>
        <taxon>Fusobacteriota</taxon>
        <taxon>Fusobacteriia</taxon>
        <taxon>Fusobacteriales</taxon>
        <taxon>Fusobacteriaceae</taxon>
        <taxon>Fusobacterium</taxon>
    </lineage>
</organism>
<dbReference type="EMBL" id="NJGJ01000001">
    <property type="protein sequence ID" value="PGH25129.1"/>
    <property type="molecule type" value="Genomic_DNA"/>
</dbReference>
<dbReference type="AlphaFoldDB" id="A0A2B7YVT7"/>
<gene>
    <name evidence="2" type="ORF">RN90_06785</name>
</gene>
<accession>A0A2B7YVT7</accession>
<feature type="transmembrane region" description="Helical" evidence="1">
    <location>
        <begin position="332"/>
        <end position="352"/>
    </location>
</feature>
<reference evidence="2 3" key="1">
    <citation type="submission" date="2017-06" db="EMBL/GenBank/DDBJ databases">
        <title>Draft genome sequence of Fusobacterium nucleatum subsp. animalis KCOM 1280 (=ChDC F318).</title>
        <authorList>
            <person name="Kook J.-K."/>
            <person name="Park S.-N."/>
            <person name="Lim Y.K."/>
            <person name="Roh H."/>
        </authorList>
    </citation>
    <scope>NUCLEOTIDE SEQUENCE [LARGE SCALE GENOMIC DNA]</scope>
    <source>
        <strain evidence="3">KCOM 1280 ( ChDC F318)</strain>
    </source>
</reference>
<dbReference type="RefSeq" id="WP_187153029.1">
    <property type="nucleotide sequence ID" value="NZ_CP077150.1"/>
</dbReference>
<evidence type="ECO:0000256" key="1">
    <source>
        <dbReference type="SAM" id="Phobius"/>
    </source>
</evidence>
<keyword evidence="1" id="KW-0472">Membrane</keyword>
<dbReference type="InterPro" id="IPR027602">
    <property type="entry name" value="PGA_system"/>
</dbReference>
<comment type="caution">
    <text evidence="2">The sequence shown here is derived from an EMBL/GenBank/DDBJ whole genome shotgun (WGS) entry which is preliminary data.</text>
</comment>